<dbReference type="InterPro" id="IPR053146">
    <property type="entry name" value="QDO-like"/>
</dbReference>
<dbReference type="OrthoDB" id="4227163at2"/>
<evidence type="ECO:0000313" key="3">
    <source>
        <dbReference type="Proteomes" id="UP000309128"/>
    </source>
</evidence>
<dbReference type="InterPro" id="IPR014710">
    <property type="entry name" value="RmlC-like_jellyroll"/>
</dbReference>
<keyword evidence="3" id="KW-1185">Reference proteome</keyword>
<evidence type="ECO:0000313" key="2">
    <source>
        <dbReference type="EMBL" id="TMR22840.1"/>
    </source>
</evidence>
<dbReference type="PANTHER" id="PTHR36440:SF1">
    <property type="entry name" value="PUTATIVE (AFU_ORTHOLOGUE AFUA_8G07350)-RELATED"/>
    <property type="match status" value="1"/>
</dbReference>
<sequence>MEGSFLVAEWSDPGSTPGYIAPPHRHLRDDEIWYVLEGTLRFRLGDDEVEAEAGAAVVGPAGMPHTFWNPSRSPARYLVVMSPGTVRLIEEVHSMPDRSGERLRELFERHGCEYLPDLWAERG</sequence>
<dbReference type="SUPFAM" id="SSF51182">
    <property type="entry name" value="RmlC-like cupins"/>
    <property type="match status" value="1"/>
</dbReference>
<dbReference type="Gene3D" id="2.60.120.10">
    <property type="entry name" value="Jelly Rolls"/>
    <property type="match status" value="1"/>
</dbReference>
<dbReference type="Proteomes" id="UP000309128">
    <property type="component" value="Unassembled WGS sequence"/>
</dbReference>
<proteinExistence type="predicted"/>
<evidence type="ECO:0000259" key="1">
    <source>
        <dbReference type="Pfam" id="PF07883"/>
    </source>
</evidence>
<dbReference type="InterPro" id="IPR013096">
    <property type="entry name" value="Cupin_2"/>
</dbReference>
<gene>
    <name evidence="2" type="ORF">ETD86_10420</name>
</gene>
<dbReference type="Pfam" id="PF07883">
    <property type="entry name" value="Cupin_2"/>
    <property type="match status" value="1"/>
</dbReference>
<comment type="caution">
    <text evidence="2">The sequence shown here is derived from an EMBL/GenBank/DDBJ whole genome shotgun (WGS) entry which is preliminary data.</text>
</comment>
<accession>A0A5S4GA15</accession>
<protein>
    <submittedName>
        <fullName evidence="2">Cupin domain-containing protein</fullName>
    </submittedName>
</protein>
<dbReference type="InterPro" id="IPR011051">
    <property type="entry name" value="RmlC_Cupin_sf"/>
</dbReference>
<name>A0A5S4GA15_9ACTN</name>
<reference evidence="2 3" key="1">
    <citation type="submission" date="2019-05" db="EMBL/GenBank/DDBJ databases">
        <title>Draft genome sequence of Nonomuraea turkmeniaca DSM 43926.</title>
        <authorList>
            <person name="Saricaoglu S."/>
            <person name="Isik K."/>
        </authorList>
    </citation>
    <scope>NUCLEOTIDE SEQUENCE [LARGE SCALE GENOMIC DNA]</scope>
    <source>
        <strain evidence="2 3">DSM 43926</strain>
    </source>
</reference>
<feature type="domain" description="Cupin type-2" evidence="1">
    <location>
        <begin position="17"/>
        <end position="80"/>
    </location>
</feature>
<dbReference type="AlphaFoldDB" id="A0A5S4GA15"/>
<dbReference type="PANTHER" id="PTHR36440">
    <property type="entry name" value="PUTATIVE (AFU_ORTHOLOGUE AFUA_8G07350)-RELATED"/>
    <property type="match status" value="1"/>
</dbReference>
<organism evidence="2 3">
    <name type="scientific">Nonomuraea turkmeniaca</name>
    <dbReference type="NCBI Taxonomy" id="103838"/>
    <lineage>
        <taxon>Bacteria</taxon>
        <taxon>Bacillati</taxon>
        <taxon>Actinomycetota</taxon>
        <taxon>Actinomycetes</taxon>
        <taxon>Streptosporangiales</taxon>
        <taxon>Streptosporangiaceae</taxon>
        <taxon>Nonomuraea</taxon>
    </lineage>
</organism>
<dbReference type="EMBL" id="VCKY01000025">
    <property type="protein sequence ID" value="TMR22840.1"/>
    <property type="molecule type" value="Genomic_DNA"/>
</dbReference>